<dbReference type="PANTHER" id="PTHR43179:SF12">
    <property type="entry name" value="GALACTOFURANOSYLTRANSFERASE GLFT2"/>
    <property type="match status" value="1"/>
</dbReference>
<name>A0A1V2H2C8_9PROT</name>
<dbReference type="PANTHER" id="PTHR43179">
    <property type="entry name" value="RHAMNOSYLTRANSFERASE WBBL"/>
    <property type="match status" value="1"/>
</dbReference>
<dbReference type="CDD" id="cd00761">
    <property type="entry name" value="Glyco_tranf_GTA_type"/>
    <property type="match status" value="1"/>
</dbReference>
<dbReference type="Gene3D" id="3.90.550.10">
    <property type="entry name" value="Spore Coat Polysaccharide Biosynthesis Protein SpsA, Chain A"/>
    <property type="match status" value="1"/>
</dbReference>
<dbReference type="InterPro" id="IPR001173">
    <property type="entry name" value="Glyco_trans_2-like"/>
</dbReference>
<evidence type="ECO:0000259" key="4">
    <source>
        <dbReference type="Pfam" id="PF00535"/>
    </source>
</evidence>
<protein>
    <recommendedName>
        <fullName evidence="4">Glycosyltransferase 2-like domain-containing protein</fullName>
    </recommendedName>
</protein>
<dbReference type="InterPro" id="IPR029044">
    <property type="entry name" value="Nucleotide-diphossugar_trans"/>
</dbReference>
<feature type="domain" description="Glycosyltransferase 2-like" evidence="4">
    <location>
        <begin position="24"/>
        <end position="158"/>
    </location>
</feature>
<dbReference type="AlphaFoldDB" id="A0A1V2H2C8"/>
<sequence length="319" mass="35443">MSTADLPPLYTTPAFRSGPAPRLSILVPTYDRDIRPLAAELLDDMAALPDPAAVELLVLIDGNPKLTGQEGVLNLATERDLAAGLAPSPRNLGRAEARNTLARLARGQVVLFLDADGLPDQKGFVARALEAAADPQAVVCGGRTGQRLDPPPRDSLLFHTHSQKREWISAAERNKDPEGNFLSANFQVGRELFLATPFDESFRGWGWEDTEWALRIGRVARMRHIDNSVTHMEYHSDAGWLGRLDRSVENYRLLYRLHPEAVRRHRIFPLIKALAPVSGWAFPKWLLLKLALWTALPPSIRLHLAKVRQALAYGTILKG</sequence>
<keyword evidence="2" id="KW-0328">Glycosyltransferase</keyword>
<keyword evidence="3" id="KW-0808">Transferase</keyword>
<keyword evidence="6" id="KW-1185">Reference proteome</keyword>
<dbReference type="Proteomes" id="UP000188879">
    <property type="component" value="Unassembled WGS sequence"/>
</dbReference>
<dbReference type="SUPFAM" id="SSF53448">
    <property type="entry name" value="Nucleotide-diphospho-sugar transferases"/>
    <property type="match status" value="1"/>
</dbReference>
<evidence type="ECO:0000256" key="2">
    <source>
        <dbReference type="ARBA" id="ARBA00022676"/>
    </source>
</evidence>
<comment type="similarity">
    <text evidence="1">Belongs to the glycosyltransferase 2 family.</text>
</comment>
<dbReference type="RefSeq" id="WP_076958409.1">
    <property type="nucleotide sequence ID" value="NZ_MLCO01000170.1"/>
</dbReference>
<accession>A0A1V2H2C8</accession>
<comment type="caution">
    <text evidence="5">The sequence shown here is derived from an EMBL/GenBank/DDBJ whole genome shotgun (WGS) entry which is preliminary data.</text>
</comment>
<evidence type="ECO:0000256" key="3">
    <source>
        <dbReference type="ARBA" id="ARBA00022679"/>
    </source>
</evidence>
<organism evidence="5 6">
    <name type="scientific">Teichococcus deserti</name>
    <dbReference type="NCBI Taxonomy" id="1817963"/>
    <lineage>
        <taxon>Bacteria</taxon>
        <taxon>Pseudomonadati</taxon>
        <taxon>Pseudomonadota</taxon>
        <taxon>Alphaproteobacteria</taxon>
        <taxon>Acetobacterales</taxon>
        <taxon>Roseomonadaceae</taxon>
        <taxon>Roseomonas</taxon>
    </lineage>
</organism>
<dbReference type="EMBL" id="MLCO01000170">
    <property type="protein sequence ID" value="ONG51270.1"/>
    <property type="molecule type" value="Genomic_DNA"/>
</dbReference>
<evidence type="ECO:0000256" key="1">
    <source>
        <dbReference type="ARBA" id="ARBA00006739"/>
    </source>
</evidence>
<reference evidence="5 6" key="1">
    <citation type="submission" date="2016-10" db="EMBL/GenBank/DDBJ databases">
        <title>Draft Genome sequence of Roseomonas sp. strain M3.</title>
        <authorList>
            <person name="Subhash Y."/>
            <person name="Lee S."/>
        </authorList>
    </citation>
    <scope>NUCLEOTIDE SEQUENCE [LARGE SCALE GENOMIC DNA]</scope>
    <source>
        <strain evidence="5 6">M3</strain>
    </source>
</reference>
<gene>
    <name evidence="5" type="ORF">BKE38_16430</name>
</gene>
<evidence type="ECO:0000313" key="6">
    <source>
        <dbReference type="Proteomes" id="UP000188879"/>
    </source>
</evidence>
<evidence type="ECO:0000313" key="5">
    <source>
        <dbReference type="EMBL" id="ONG51270.1"/>
    </source>
</evidence>
<dbReference type="Pfam" id="PF00535">
    <property type="entry name" value="Glycos_transf_2"/>
    <property type="match status" value="1"/>
</dbReference>
<proteinExistence type="inferred from homology"/>
<dbReference type="GO" id="GO:0016757">
    <property type="term" value="F:glycosyltransferase activity"/>
    <property type="evidence" value="ECO:0007669"/>
    <property type="project" value="UniProtKB-KW"/>
</dbReference>
<dbReference type="OrthoDB" id="6383742at2"/>